<dbReference type="GO" id="GO:0046872">
    <property type="term" value="F:metal ion binding"/>
    <property type="evidence" value="ECO:0007669"/>
    <property type="project" value="UniProtKB-KW"/>
</dbReference>
<dbReference type="InterPro" id="IPR017896">
    <property type="entry name" value="4Fe4S_Fe-S-bd"/>
</dbReference>
<proteinExistence type="predicted"/>
<keyword evidence="3" id="KW-0677">Repeat</keyword>
<dbReference type="Gene3D" id="3.30.70.20">
    <property type="match status" value="2"/>
</dbReference>
<dbReference type="RefSeq" id="WP_064597652.1">
    <property type="nucleotide sequence ID" value="NZ_CP134782.1"/>
</dbReference>
<reference evidence="8" key="1">
    <citation type="submission" date="2016-05" db="EMBL/GenBank/DDBJ databases">
        <authorList>
            <person name="Behera P."/>
            <person name="Vaishampayan P."/>
            <person name="Singh N."/>
            <person name="Raina V."/>
            <person name="Suar M."/>
            <person name="Pattnaik A."/>
            <person name="Rastogi G."/>
        </authorList>
    </citation>
    <scope>NUCLEOTIDE SEQUENCE [LARGE SCALE GENOMIC DNA]</scope>
    <source>
        <strain evidence="8">MP23</strain>
    </source>
</reference>
<feature type="domain" description="4Fe-4S ferredoxin-type" evidence="6">
    <location>
        <begin position="80"/>
        <end position="109"/>
    </location>
</feature>
<keyword evidence="4" id="KW-0408">Iron</keyword>
<evidence type="ECO:0000313" key="8">
    <source>
        <dbReference type="Proteomes" id="UP000078225"/>
    </source>
</evidence>
<feature type="domain" description="4Fe-4S ferredoxin-type" evidence="6">
    <location>
        <begin position="114"/>
        <end position="147"/>
    </location>
</feature>
<keyword evidence="2" id="KW-0479">Metal-binding</keyword>
<protein>
    <submittedName>
        <fullName evidence="7">Effector protein</fullName>
    </submittedName>
</protein>
<evidence type="ECO:0000256" key="1">
    <source>
        <dbReference type="ARBA" id="ARBA00022485"/>
    </source>
</evidence>
<dbReference type="GO" id="GO:0051539">
    <property type="term" value="F:4 iron, 4 sulfur cluster binding"/>
    <property type="evidence" value="ECO:0007669"/>
    <property type="project" value="UniProtKB-KW"/>
</dbReference>
<evidence type="ECO:0000259" key="6">
    <source>
        <dbReference type="PROSITE" id="PS51379"/>
    </source>
</evidence>
<gene>
    <name evidence="7" type="ORF">A9B99_07055</name>
</gene>
<keyword evidence="5" id="KW-0411">Iron-sulfur</keyword>
<dbReference type="CDD" id="cd10554">
    <property type="entry name" value="HycB_like"/>
    <property type="match status" value="1"/>
</dbReference>
<keyword evidence="1" id="KW-0004">4Fe-4S</keyword>
<organism evidence="7 8">
    <name type="scientific">Mangrovibacter phragmitis</name>
    <dbReference type="NCBI Taxonomy" id="1691903"/>
    <lineage>
        <taxon>Bacteria</taxon>
        <taxon>Pseudomonadati</taxon>
        <taxon>Pseudomonadota</taxon>
        <taxon>Gammaproteobacteria</taxon>
        <taxon>Enterobacterales</taxon>
        <taxon>Enterobacteriaceae</taxon>
        <taxon>Mangrovibacter</taxon>
    </lineage>
</organism>
<dbReference type="EMBL" id="LYRP01000012">
    <property type="protein sequence ID" value="OAT77065.1"/>
    <property type="molecule type" value="Genomic_DNA"/>
</dbReference>
<dbReference type="InterPro" id="IPR050294">
    <property type="entry name" value="RnfB_subfamily"/>
</dbReference>
<evidence type="ECO:0000313" key="7">
    <source>
        <dbReference type="EMBL" id="OAT77065.1"/>
    </source>
</evidence>
<sequence length="168" mass="17662">MHRFILADATQCIGCRTCEVACAVSHQAQADCAALSPATFQARLQVEKTASVSVPVMCRQCEDAPCARVCPTGTLVHGTDYVAVTQAACIGCKTCMVVCPYGAIRIATGEESRVNPQVLKCDLCQGRDAGPACVEACPTGALRCVSGEALEALTRQRRLQAAASPLSW</sequence>
<dbReference type="SUPFAM" id="SSF54862">
    <property type="entry name" value="4Fe-4S ferredoxins"/>
    <property type="match status" value="1"/>
</dbReference>
<feature type="domain" description="4Fe-4S ferredoxin-type" evidence="6">
    <location>
        <begin position="3"/>
        <end position="31"/>
    </location>
</feature>
<dbReference type="PANTHER" id="PTHR42859:SF17">
    <property type="entry name" value="ELECTRON TRANSPORT PROTEIN HYDN-RELATED"/>
    <property type="match status" value="1"/>
</dbReference>
<evidence type="ECO:0000256" key="2">
    <source>
        <dbReference type="ARBA" id="ARBA00022723"/>
    </source>
</evidence>
<dbReference type="OrthoDB" id="9779457at2"/>
<dbReference type="Pfam" id="PF13247">
    <property type="entry name" value="Fer4_11"/>
    <property type="match status" value="1"/>
</dbReference>
<evidence type="ECO:0000256" key="4">
    <source>
        <dbReference type="ARBA" id="ARBA00023004"/>
    </source>
</evidence>
<dbReference type="PROSITE" id="PS51379">
    <property type="entry name" value="4FE4S_FER_2"/>
    <property type="match status" value="3"/>
</dbReference>
<dbReference type="PROSITE" id="PS00198">
    <property type="entry name" value="4FE4S_FER_1"/>
    <property type="match status" value="1"/>
</dbReference>
<dbReference type="AlphaFoldDB" id="A0A1B7L474"/>
<keyword evidence="8" id="KW-1185">Reference proteome</keyword>
<evidence type="ECO:0000256" key="5">
    <source>
        <dbReference type="ARBA" id="ARBA00023014"/>
    </source>
</evidence>
<name>A0A1B7L474_9ENTR</name>
<dbReference type="Proteomes" id="UP000078225">
    <property type="component" value="Unassembled WGS sequence"/>
</dbReference>
<dbReference type="STRING" id="1691903.A9B99_07055"/>
<comment type="caution">
    <text evidence="7">The sequence shown here is derived from an EMBL/GenBank/DDBJ whole genome shotgun (WGS) entry which is preliminary data.</text>
</comment>
<accession>A0A1B7L474</accession>
<dbReference type="PANTHER" id="PTHR42859">
    <property type="entry name" value="OXIDOREDUCTASE"/>
    <property type="match status" value="1"/>
</dbReference>
<dbReference type="InterPro" id="IPR017900">
    <property type="entry name" value="4Fe4S_Fe_S_CS"/>
</dbReference>
<evidence type="ECO:0000256" key="3">
    <source>
        <dbReference type="ARBA" id="ARBA00022737"/>
    </source>
</evidence>